<sequence>MIGHRLLRVGQWRLGMLIFSVLSLGMLSLSVLSFSMFALSVFAIRVLRMLVVMGGVAGDHRFGPLLRQAHCKAYGVKHQHNQDRCEHRAAACRRMVFDVR</sequence>
<evidence type="ECO:0000313" key="2">
    <source>
        <dbReference type="Proteomes" id="UP000315440"/>
    </source>
</evidence>
<gene>
    <name evidence="1" type="ORF">Mal64_08560</name>
</gene>
<dbReference type="AlphaFoldDB" id="A0A5C5ZTS4"/>
<name>A0A5C5ZTS4_9BACT</name>
<comment type="caution">
    <text evidence="1">The sequence shown here is derived from an EMBL/GenBank/DDBJ whole genome shotgun (WGS) entry which is preliminary data.</text>
</comment>
<keyword evidence="2" id="KW-1185">Reference proteome</keyword>
<dbReference type="Proteomes" id="UP000315440">
    <property type="component" value="Unassembled WGS sequence"/>
</dbReference>
<proteinExistence type="predicted"/>
<dbReference type="EMBL" id="SJPQ01000001">
    <property type="protein sequence ID" value="TWT90467.1"/>
    <property type="molecule type" value="Genomic_DNA"/>
</dbReference>
<protein>
    <submittedName>
        <fullName evidence="1">Uncharacterized protein</fullName>
    </submittedName>
</protein>
<accession>A0A5C5ZTS4</accession>
<evidence type="ECO:0000313" key="1">
    <source>
        <dbReference type="EMBL" id="TWT90467.1"/>
    </source>
</evidence>
<reference evidence="1 2" key="1">
    <citation type="submission" date="2019-02" db="EMBL/GenBank/DDBJ databases">
        <title>Deep-cultivation of Planctomycetes and their phenomic and genomic characterization uncovers novel biology.</title>
        <authorList>
            <person name="Wiegand S."/>
            <person name="Jogler M."/>
            <person name="Boedeker C."/>
            <person name="Pinto D."/>
            <person name="Vollmers J."/>
            <person name="Rivas-Marin E."/>
            <person name="Kohn T."/>
            <person name="Peeters S.H."/>
            <person name="Heuer A."/>
            <person name="Rast P."/>
            <person name="Oberbeckmann S."/>
            <person name="Bunk B."/>
            <person name="Jeske O."/>
            <person name="Meyerdierks A."/>
            <person name="Storesund J.E."/>
            <person name="Kallscheuer N."/>
            <person name="Luecker S."/>
            <person name="Lage O.M."/>
            <person name="Pohl T."/>
            <person name="Merkel B.J."/>
            <person name="Hornburger P."/>
            <person name="Mueller R.-W."/>
            <person name="Bruemmer F."/>
            <person name="Labrenz M."/>
            <person name="Spormann A.M."/>
            <person name="Op Den Camp H."/>
            <person name="Overmann J."/>
            <person name="Amann R."/>
            <person name="Jetten M.S.M."/>
            <person name="Mascher T."/>
            <person name="Medema M.H."/>
            <person name="Devos D.P."/>
            <person name="Kaster A.-K."/>
            <person name="Ovreas L."/>
            <person name="Rohde M."/>
            <person name="Galperin M.Y."/>
            <person name="Jogler C."/>
        </authorList>
    </citation>
    <scope>NUCLEOTIDE SEQUENCE [LARGE SCALE GENOMIC DNA]</scope>
    <source>
        <strain evidence="1 2">Mal64</strain>
    </source>
</reference>
<organism evidence="1 2">
    <name type="scientific">Pseudobythopirellula maris</name>
    <dbReference type="NCBI Taxonomy" id="2527991"/>
    <lineage>
        <taxon>Bacteria</taxon>
        <taxon>Pseudomonadati</taxon>
        <taxon>Planctomycetota</taxon>
        <taxon>Planctomycetia</taxon>
        <taxon>Pirellulales</taxon>
        <taxon>Lacipirellulaceae</taxon>
        <taxon>Pseudobythopirellula</taxon>
    </lineage>
</organism>
<dbReference type="RefSeq" id="WP_197525437.1">
    <property type="nucleotide sequence ID" value="NZ_SJPQ01000001.1"/>
</dbReference>